<organism evidence="1 2">
    <name type="scientific">Candidatus Cryptobacteroides merdipullorum</name>
    <dbReference type="NCBI Taxonomy" id="2840771"/>
    <lineage>
        <taxon>Bacteria</taxon>
        <taxon>Pseudomonadati</taxon>
        <taxon>Bacteroidota</taxon>
        <taxon>Bacteroidia</taxon>
        <taxon>Bacteroidales</taxon>
        <taxon>Candidatus Cryptobacteroides</taxon>
    </lineage>
</organism>
<reference evidence="1" key="1">
    <citation type="submission" date="2020-10" db="EMBL/GenBank/DDBJ databases">
        <authorList>
            <person name="Gilroy R."/>
        </authorList>
    </citation>
    <scope>NUCLEOTIDE SEQUENCE</scope>
    <source>
        <strain evidence="1">ChiHecec2B26-709</strain>
    </source>
</reference>
<dbReference type="Pfam" id="PF17170">
    <property type="entry name" value="DUF5128"/>
    <property type="match status" value="1"/>
</dbReference>
<evidence type="ECO:0000313" key="2">
    <source>
        <dbReference type="Proteomes" id="UP000886881"/>
    </source>
</evidence>
<protein>
    <submittedName>
        <fullName evidence="1">6-bladed beta-propeller</fullName>
    </submittedName>
</protein>
<dbReference type="AlphaFoldDB" id="A0A9D1GM56"/>
<evidence type="ECO:0000313" key="1">
    <source>
        <dbReference type="EMBL" id="HIT46354.1"/>
    </source>
</evidence>
<accession>A0A9D1GM56</accession>
<gene>
    <name evidence="1" type="ORF">IAC35_00685</name>
</gene>
<sequence length="382" mass="43586">MSYKVIIPIAAGIAMLLSGCHGKNEGVVAEHVISLDVDELLDEEVSIFDMFSAVEVTSLDNTYPLYNHVHVGTSNIASDGEHIFILDWRDLSVRSYEMDGTLAVYSDKRGRGPGEYVAANQIAYNEELDKVEILCPMCRIFRYSPDSLKFDSVIDFSGQELLAAHNFWRSGDEYALLVRSEKDKLWNLDPGSLELSSYGYRPPEYLDHYISAQMPFFEFAGKPCFFRTYDGLVYTFDVGERRLVPYIEWDLGKYQCLLEDIPEDEDALEGFDFVLENSRKRFSPFIEIKAYGSRIFAGVIHNGEIHTICHDFETGESLLFEKTVEGMSFLPELFRDGVMYKFVDYTFLPEYVNRGILDPASQAAYDKVLAEKGAAIVRYRLK</sequence>
<reference evidence="1" key="2">
    <citation type="journal article" date="2021" name="PeerJ">
        <title>Extensive microbial diversity within the chicken gut microbiome revealed by metagenomics and culture.</title>
        <authorList>
            <person name="Gilroy R."/>
            <person name="Ravi A."/>
            <person name="Getino M."/>
            <person name="Pursley I."/>
            <person name="Horton D.L."/>
            <person name="Alikhan N.F."/>
            <person name="Baker D."/>
            <person name="Gharbi K."/>
            <person name="Hall N."/>
            <person name="Watson M."/>
            <person name="Adriaenssens E.M."/>
            <person name="Foster-Nyarko E."/>
            <person name="Jarju S."/>
            <person name="Secka A."/>
            <person name="Antonio M."/>
            <person name="Oren A."/>
            <person name="Chaudhuri R.R."/>
            <person name="La Ragione R."/>
            <person name="Hildebrand F."/>
            <person name="Pallen M.J."/>
        </authorList>
    </citation>
    <scope>NUCLEOTIDE SEQUENCE</scope>
    <source>
        <strain evidence="1">ChiHecec2B26-709</strain>
    </source>
</reference>
<dbReference type="EMBL" id="DVLC01000012">
    <property type="protein sequence ID" value="HIT46354.1"/>
    <property type="molecule type" value="Genomic_DNA"/>
</dbReference>
<name>A0A9D1GM56_9BACT</name>
<comment type="caution">
    <text evidence="1">The sequence shown here is derived from an EMBL/GenBank/DDBJ whole genome shotgun (WGS) entry which is preliminary data.</text>
</comment>
<dbReference type="Proteomes" id="UP000886881">
    <property type="component" value="Unassembled WGS sequence"/>
</dbReference>
<proteinExistence type="predicted"/>
<dbReference type="PROSITE" id="PS51257">
    <property type="entry name" value="PROKAR_LIPOPROTEIN"/>
    <property type="match status" value="1"/>
</dbReference>